<dbReference type="EnsemblMetazoa" id="CLYHEMT021065.1">
    <property type="protein sequence ID" value="CLYHEMP021065.1"/>
    <property type="gene ID" value="CLYHEMG021065"/>
</dbReference>
<evidence type="ECO:0000259" key="3">
    <source>
        <dbReference type="Pfam" id="PF05175"/>
    </source>
</evidence>
<evidence type="ECO:0000256" key="2">
    <source>
        <dbReference type="ARBA" id="ARBA00041374"/>
    </source>
</evidence>
<dbReference type="InterPro" id="IPR051720">
    <property type="entry name" value="rRNA_MeTrfase/Polyamine_Synth"/>
</dbReference>
<dbReference type="InterPro" id="IPR007848">
    <property type="entry name" value="Small_mtfrase_dom"/>
</dbReference>
<dbReference type="PANTHER" id="PTHR23290:SF0">
    <property type="entry name" value="RRNA N6-ADENOSINE-METHYLTRANSFERASE METTL5"/>
    <property type="match status" value="1"/>
</dbReference>
<protein>
    <recommendedName>
        <fullName evidence="2">Methyltransferase-like protein 5</fullName>
    </recommendedName>
</protein>
<dbReference type="GO" id="GO:0003676">
    <property type="term" value="F:nucleic acid binding"/>
    <property type="evidence" value="ECO:0007669"/>
    <property type="project" value="InterPro"/>
</dbReference>
<dbReference type="Pfam" id="PF05175">
    <property type="entry name" value="MTS"/>
    <property type="match status" value="1"/>
</dbReference>
<dbReference type="InterPro" id="IPR002052">
    <property type="entry name" value="DNA_methylase_N6_adenine_CS"/>
</dbReference>
<dbReference type="CDD" id="cd02440">
    <property type="entry name" value="AdoMet_MTases"/>
    <property type="match status" value="1"/>
</dbReference>
<accession>A0A7M5XE65</accession>
<reference evidence="4" key="1">
    <citation type="submission" date="2021-01" db="UniProtKB">
        <authorList>
            <consortium name="EnsemblMetazoa"/>
        </authorList>
    </citation>
    <scope>IDENTIFICATION</scope>
</reference>
<keyword evidence="5" id="KW-1185">Reference proteome</keyword>
<dbReference type="PROSITE" id="PS00092">
    <property type="entry name" value="N6_MTASE"/>
    <property type="match status" value="1"/>
</dbReference>
<feature type="domain" description="Methyltransferase small" evidence="3">
    <location>
        <begin position="42"/>
        <end position="148"/>
    </location>
</feature>
<dbReference type="RefSeq" id="XP_066921146.1">
    <property type="nucleotide sequence ID" value="XM_067065045.1"/>
</dbReference>
<dbReference type="AlphaFoldDB" id="A0A7M5XE65"/>
<evidence type="ECO:0000313" key="4">
    <source>
        <dbReference type="EnsemblMetazoa" id="CLYHEMP021065.1"/>
    </source>
</evidence>
<proteinExistence type="inferred from homology"/>
<dbReference type="Proteomes" id="UP000594262">
    <property type="component" value="Unplaced"/>
</dbReference>
<organism evidence="4 5">
    <name type="scientific">Clytia hemisphaerica</name>
    <dbReference type="NCBI Taxonomy" id="252671"/>
    <lineage>
        <taxon>Eukaryota</taxon>
        <taxon>Metazoa</taxon>
        <taxon>Cnidaria</taxon>
        <taxon>Hydrozoa</taxon>
        <taxon>Hydroidolina</taxon>
        <taxon>Leptothecata</taxon>
        <taxon>Obeliida</taxon>
        <taxon>Clytiidae</taxon>
        <taxon>Clytia</taxon>
    </lineage>
</organism>
<dbReference type="PANTHER" id="PTHR23290">
    <property type="entry name" value="RRNA N6-ADENOSINE-METHYLTRANSFERASE METTL5"/>
    <property type="match status" value="1"/>
</dbReference>
<dbReference type="Gene3D" id="3.40.50.150">
    <property type="entry name" value="Vaccinia Virus protein VP39"/>
    <property type="match status" value="1"/>
</dbReference>
<dbReference type="GeneID" id="136808519"/>
<sequence length="214" mass="24182">MKLKELQSYLQQVEGFDDPKVHLEQYVTSGHIASHMLYTMSQTFDDIANNIVADFGCGCGVLSIGSAMLDAGQVFSFDVDSDALEICQSNVDDFDVTSTVELISCDLMQSSTMLDYLTERRYIDTVVMNPPFGTKNNKGIDMYFLQKAISIANNAVYSLHKTSTRSHVIKKAEEMNCTVEVLAELRYDLPKTYKFHKKQSLDVQVDFIRCQPNR</sequence>
<comment type="similarity">
    <text evidence="1">Belongs to the methyltransferase superfamily. PrmA family.</text>
</comment>
<dbReference type="InterPro" id="IPR029063">
    <property type="entry name" value="SAM-dependent_MTases_sf"/>
</dbReference>
<dbReference type="SUPFAM" id="SSF53335">
    <property type="entry name" value="S-adenosyl-L-methionine-dependent methyltransferases"/>
    <property type="match status" value="1"/>
</dbReference>
<evidence type="ECO:0000256" key="1">
    <source>
        <dbReference type="ARBA" id="ARBA00009741"/>
    </source>
</evidence>
<dbReference type="GO" id="GO:0008988">
    <property type="term" value="F:rRNA (adenine-N6-)-methyltransferase activity"/>
    <property type="evidence" value="ECO:0007669"/>
    <property type="project" value="TreeGrafter"/>
</dbReference>
<evidence type="ECO:0000313" key="5">
    <source>
        <dbReference type="Proteomes" id="UP000594262"/>
    </source>
</evidence>
<dbReference type="OrthoDB" id="419617at2759"/>
<name>A0A7M5XE65_9CNID</name>